<comment type="caution">
    <text evidence="2">The sequence shown here is derived from an EMBL/GenBank/DDBJ whole genome shotgun (WGS) entry which is preliminary data.</text>
</comment>
<sequence>MQPGFIAGAGPTPHALHTAYVDVAAVTAVSGVASIKIGDSVDPRPRRKPKASTPRFPVIRGILFALPISVLFWVGVLVLSIG</sequence>
<dbReference type="Proteomes" id="UP000597613">
    <property type="component" value="Unassembled WGS sequence"/>
</dbReference>
<dbReference type="RefSeq" id="WP_187502967.1">
    <property type="nucleotide sequence ID" value="NZ_CP162536.1"/>
</dbReference>
<proteinExistence type="predicted"/>
<reference evidence="2 3" key="1">
    <citation type="submission" date="2020-08" db="EMBL/GenBank/DDBJ databases">
        <title>Putative novel bacterial strains isolated from necrotic wheat leaf tissues caused by Xanthomonas translucens.</title>
        <authorList>
            <person name="Tambong J.T."/>
        </authorList>
    </citation>
    <scope>NUCLEOTIDE SEQUENCE [LARGE SCALE GENOMIC DNA]</scope>
    <source>
        <strain evidence="3">DOAB 1063</strain>
    </source>
</reference>
<keyword evidence="3" id="KW-1185">Reference proteome</keyword>
<feature type="transmembrane region" description="Helical" evidence="1">
    <location>
        <begin position="58"/>
        <end position="81"/>
    </location>
</feature>
<evidence type="ECO:0000256" key="1">
    <source>
        <dbReference type="SAM" id="Phobius"/>
    </source>
</evidence>
<keyword evidence="1" id="KW-0812">Transmembrane</keyword>
<feature type="transmembrane region" description="Helical" evidence="1">
    <location>
        <begin position="19"/>
        <end position="37"/>
    </location>
</feature>
<dbReference type="EMBL" id="JACONT010000008">
    <property type="protein sequence ID" value="MBC3941193.1"/>
    <property type="molecule type" value="Genomic_DNA"/>
</dbReference>
<protein>
    <submittedName>
        <fullName evidence="2">Uncharacterized protein</fullName>
    </submittedName>
</protein>
<keyword evidence="1" id="KW-1133">Transmembrane helix</keyword>
<evidence type="ECO:0000313" key="2">
    <source>
        <dbReference type="EMBL" id="MBC3941193.1"/>
    </source>
</evidence>
<organism evidence="2 3">
    <name type="scientific">Sphingomonas albertensis</name>
    <dbReference type="NCBI Taxonomy" id="2762591"/>
    <lineage>
        <taxon>Bacteria</taxon>
        <taxon>Pseudomonadati</taxon>
        <taxon>Pseudomonadota</taxon>
        <taxon>Alphaproteobacteria</taxon>
        <taxon>Sphingomonadales</taxon>
        <taxon>Sphingomonadaceae</taxon>
        <taxon>Sphingomonas</taxon>
    </lineage>
</organism>
<accession>A0ABR7AL55</accession>
<evidence type="ECO:0000313" key="3">
    <source>
        <dbReference type="Proteomes" id="UP000597613"/>
    </source>
</evidence>
<name>A0ABR7AL55_9SPHN</name>
<gene>
    <name evidence="2" type="ORF">H8S47_05770</name>
</gene>
<keyword evidence="1" id="KW-0472">Membrane</keyword>